<reference evidence="1" key="2">
    <citation type="submission" date="2020-09" db="EMBL/GenBank/DDBJ databases">
        <authorList>
            <person name="Sun Q."/>
            <person name="Zhou Y."/>
        </authorList>
    </citation>
    <scope>NUCLEOTIDE SEQUENCE</scope>
    <source>
        <strain evidence="1">CGMCC 1.12997</strain>
    </source>
</reference>
<organism evidence="1 2">
    <name type="scientific">Edaphobacter dinghuensis</name>
    <dbReference type="NCBI Taxonomy" id="1560005"/>
    <lineage>
        <taxon>Bacteria</taxon>
        <taxon>Pseudomonadati</taxon>
        <taxon>Acidobacteriota</taxon>
        <taxon>Terriglobia</taxon>
        <taxon>Terriglobales</taxon>
        <taxon>Acidobacteriaceae</taxon>
        <taxon>Edaphobacter</taxon>
    </lineage>
</organism>
<dbReference type="EMBL" id="BMGT01000002">
    <property type="protein sequence ID" value="GGG72047.1"/>
    <property type="molecule type" value="Genomic_DNA"/>
</dbReference>
<protein>
    <submittedName>
        <fullName evidence="1">Uncharacterized protein</fullName>
    </submittedName>
</protein>
<evidence type="ECO:0000313" key="1">
    <source>
        <dbReference type="EMBL" id="GGG72047.1"/>
    </source>
</evidence>
<name>A0A917H964_9BACT</name>
<comment type="caution">
    <text evidence="1">The sequence shown here is derived from an EMBL/GenBank/DDBJ whole genome shotgun (WGS) entry which is preliminary data.</text>
</comment>
<accession>A0A917H964</accession>
<keyword evidence="2" id="KW-1185">Reference proteome</keyword>
<gene>
    <name evidence="1" type="ORF">GCM10011585_12910</name>
</gene>
<dbReference type="Proteomes" id="UP000647241">
    <property type="component" value="Unassembled WGS sequence"/>
</dbReference>
<dbReference type="AlphaFoldDB" id="A0A917H964"/>
<reference evidence="1" key="1">
    <citation type="journal article" date="2014" name="Int. J. Syst. Evol. Microbiol.">
        <title>Complete genome sequence of Corynebacterium casei LMG S-19264T (=DSM 44701T), isolated from a smear-ripened cheese.</title>
        <authorList>
            <consortium name="US DOE Joint Genome Institute (JGI-PGF)"/>
            <person name="Walter F."/>
            <person name="Albersmeier A."/>
            <person name="Kalinowski J."/>
            <person name="Ruckert C."/>
        </authorList>
    </citation>
    <scope>NUCLEOTIDE SEQUENCE</scope>
    <source>
        <strain evidence="1">CGMCC 1.12997</strain>
    </source>
</reference>
<proteinExistence type="predicted"/>
<sequence length="86" mass="9498">MNHDIAISCYREHQRITFERILAANIDEEAELHSKNNADAKTVNEALKLRVAINAMQNGLKGLGGGKRDHCSCELCSSVSNESENL</sequence>
<evidence type="ECO:0000313" key="2">
    <source>
        <dbReference type="Proteomes" id="UP000647241"/>
    </source>
</evidence>